<feature type="compositionally biased region" description="Polar residues" evidence="6">
    <location>
        <begin position="196"/>
        <end position="210"/>
    </location>
</feature>
<organism evidence="7 8">
    <name type="scientific">Mycena alexandri</name>
    <dbReference type="NCBI Taxonomy" id="1745969"/>
    <lineage>
        <taxon>Eukaryota</taxon>
        <taxon>Fungi</taxon>
        <taxon>Dikarya</taxon>
        <taxon>Basidiomycota</taxon>
        <taxon>Agaricomycotina</taxon>
        <taxon>Agaricomycetes</taxon>
        <taxon>Agaricomycetidae</taxon>
        <taxon>Agaricales</taxon>
        <taxon>Marasmiineae</taxon>
        <taxon>Mycenaceae</taxon>
        <taxon>Mycena</taxon>
    </lineage>
</organism>
<comment type="subcellular location">
    <subcellularLocation>
        <location evidence="1">Nucleus</location>
    </subcellularLocation>
</comment>
<feature type="compositionally biased region" description="Low complexity" evidence="6">
    <location>
        <begin position="86"/>
        <end position="107"/>
    </location>
</feature>
<reference evidence="7" key="1">
    <citation type="submission" date="2023-03" db="EMBL/GenBank/DDBJ databases">
        <title>Massive genome expansion in bonnet fungi (Mycena s.s.) driven by repeated elements and novel gene families across ecological guilds.</title>
        <authorList>
            <consortium name="Lawrence Berkeley National Laboratory"/>
            <person name="Harder C.B."/>
            <person name="Miyauchi S."/>
            <person name="Viragh M."/>
            <person name="Kuo A."/>
            <person name="Thoen E."/>
            <person name="Andreopoulos B."/>
            <person name="Lu D."/>
            <person name="Skrede I."/>
            <person name="Drula E."/>
            <person name="Henrissat B."/>
            <person name="Morin E."/>
            <person name="Kohler A."/>
            <person name="Barry K."/>
            <person name="LaButti K."/>
            <person name="Morin E."/>
            <person name="Salamov A."/>
            <person name="Lipzen A."/>
            <person name="Mereny Z."/>
            <person name="Hegedus B."/>
            <person name="Baldrian P."/>
            <person name="Stursova M."/>
            <person name="Weitz H."/>
            <person name="Taylor A."/>
            <person name="Grigoriev I.V."/>
            <person name="Nagy L.G."/>
            <person name="Martin F."/>
            <person name="Kauserud H."/>
        </authorList>
    </citation>
    <scope>NUCLEOTIDE SEQUENCE</scope>
    <source>
        <strain evidence="7">CBHHK200</strain>
    </source>
</reference>
<accession>A0AAD6TGP8</accession>
<evidence type="ECO:0000256" key="1">
    <source>
        <dbReference type="ARBA" id="ARBA00004123"/>
    </source>
</evidence>
<dbReference type="AlphaFoldDB" id="A0AAD6TGP8"/>
<feature type="region of interest" description="Disordered" evidence="6">
    <location>
        <begin position="427"/>
        <end position="461"/>
    </location>
</feature>
<evidence type="ECO:0000313" key="8">
    <source>
        <dbReference type="Proteomes" id="UP001218188"/>
    </source>
</evidence>
<evidence type="ECO:0000313" key="7">
    <source>
        <dbReference type="EMBL" id="KAJ7045011.1"/>
    </source>
</evidence>
<evidence type="ECO:0000256" key="3">
    <source>
        <dbReference type="ARBA" id="ARBA00022771"/>
    </source>
</evidence>
<gene>
    <name evidence="7" type="ORF">C8F04DRAFT_1174003</name>
</gene>
<evidence type="ECO:0000256" key="4">
    <source>
        <dbReference type="ARBA" id="ARBA00022833"/>
    </source>
</evidence>
<feature type="region of interest" description="Disordered" evidence="6">
    <location>
        <begin position="133"/>
        <end position="210"/>
    </location>
</feature>
<keyword evidence="3" id="KW-0863">Zinc-finger</keyword>
<feature type="compositionally biased region" description="Low complexity" evidence="6">
    <location>
        <begin position="30"/>
        <end position="51"/>
    </location>
</feature>
<keyword evidence="2" id="KW-0479">Metal-binding</keyword>
<keyword evidence="4" id="KW-0862">Zinc</keyword>
<dbReference type="PANTHER" id="PTHR46481">
    <property type="entry name" value="ZINC FINGER BED DOMAIN-CONTAINING PROTEIN 4"/>
    <property type="match status" value="1"/>
</dbReference>
<proteinExistence type="predicted"/>
<evidence type="ECO:0000256" key="5">
    <source>
        <dbReference type="ARBA" id="ARBA00023242"/>
    </source>
</evidence>
<dbReference type="GO" id="GO:0005634">
    <property type="term" value="C:nucleus"/>
    <property type="evidence" value="ECO:0007669"/>
    <property type="project" value="UniProtKB-SubCell"/>
</dbReference>
<keyword evidence="8" id="KW-1185">Reference proteome</keyword>
<sequence length="461" mass="51629">MAPKRLQPPVQAPAADEPPRSTQEPRATRRQTTLARAEAAPAPPRVRASRPGSRTANLPQEDPHPPTRETPAADRQALGFAPLTDRSAAPAAPSSSSVPRTPARSAANTPMQLLTQTPARAVANRLLSQLNQQTQMASPGPPLRNFSDGSDSDLDQPAPQPRVPRLRMQPLNALHTESDDEAPLPNPRPSRARTRGTPQSPQTDESNPWSGYQIDQAQYAWASDAFFGLHIEHRGFKCKLCPQTYSTGSSLTTRRKHLAKEHLTEYLELIAARKLPNKLPEVLRKERDAQRARNMQRIPFSIAAFEEKLAQVVVSNDLSINLIENREFRDLLLLLRESLRDEEIPHRTKLRSLILDAWLKYYDSLKKELKMGHFTMDNASNNATFMTHLSILLAERGLDFDADQNYIHCFAHIINLCSQAVIRAMEKQDSRHEHPETETETESDENTGHVVQNLGRDVTSS</sequence>
<dbReference type="InterPro" id="IPR012337">
    <property type="entry name" value="RNaseH-like_sf"/>
</dbReference>
<feature type="compositionally biased region" description="Basic and acidic residues" evidence="6">
    <location>
        <begin position="427"/>
        <end position="437"/>
    </location>
</feature>
<dbReference type="EMBL" id="JARJCM010000005">
    <property type="protein sequence ID" value="KAJ7045011.1"/>
    <property type="molecule type" value="Genomic_DNA"/>
</dbReference>
<evidence type="ECO:0000256" key="2">
    <source>
        <dbReference type="ARBA" id="ARBA00022723"/>
    </source>
</evidence>
<dbReference type="InterPro" id="IPR052035">
    <property type="entry name" value="ZnF_BED_domain_contain"/>
</dbReference>
<feature type="compositionally biased region" description="Polar residues" evidence="6">
    <location>
        <begin position="108"/>
        <end position="117"/>
    </location>
</feature>
<name>A0AAD6TGP8_9AGAR</name>
<dbReference type="Proteomes" id="UP001218188">
    <property type="component" value="Unassembled WGS sequence"/>
</dbReference>
<keyword evidence="5" id="KW-0539">Nucleus</keyword>
<feature type="region of interest" description="Disordered" evidence="6">
    <location>
        <begin position="1"/>
        <end position="117"/>
    </location>
</feature>
<dbReference type="GO" id="GO:0008270">
    <property type="term" value="F:zinc ion binding"/>
    <property type="evidence" value="ECO:0007669"/>
    <property type="project" value="UniProtKB-KW"/>
</dbReference>
<comment type="caution">
    <text evidence="7">The sequence shown here is derived from an EMBL/GenBank/DDBJ whole genome shotgun (WGS) entry which is preliminary data.</text>
</comment>
<dbReference type="PANTHER" id="PTHR46481:SF10">
    <property type="entry name" value="ZINC FINGER BED DOMAIN-CONTAINING PROTEIN 39"/>
    <property type="match status" value="1"/>
</dbReference>
<evidence type="ECO:0000256" key="6">
    <source>
        <dbReference type="SAM" id="MobiDB-lite"/>
    </source>
</evidence>
<dbReference type="SUPFAM" id="SSF53098">
    <property type="entry name" value="Ribonuclease H-like"/>
    <property type="match status" value="1"/>
</dbReference>
<protein>
    <submittedName>
        <fullName evidence="7">Uncharacterized protein</fullName>
    </submittedName>
</protein>